<evidence type="ECO:0000256" key="1">
    <source>
        <dbReference type="SAM" id="MobiDB-lite"/>
    </source>
</evidence>
<feature type="compositionally biased region" description="Basic residues" evidence="1">
    <location>
        <begin position="231"/>
        <end position="242"/>
    </location>
</feature>
<dbReference type="AlphaFoldDB" id="Q6IHJ5"/>
<name>Q6IHJ5_DROME</name>
<feature type="region of interest" description="Disordered" evidence="1">
    <location>
        <begin position="37"/>
        <end position="71"/>
    </location>
</feature>
<proteinExistence type="predicted"/>
<reference evidence="2" key="1">
    <citation type="journal article" date="2003" name="Genome Biol.">
        <title>An integrated gene annotation and transcriptional profiling approach towards the full gene content of the Drosophila genome.</title>
        <authorList>
            <person name="Hild M."/>
            <person name="Beckmann B."/>
            <person name="Haas S.A."/>
            <person name="Koch B."/>
            <person name="Solovyev V."/>
            <person name="Busold C."/>
            <person name="Fellenberg K."/>
            <person name="Boutros M."/>
            <person name="Vingron M."/>
            <person name="Sauer F."/>
            <person name="Hoheisel J.D."/>
            <person name="Paro R."/>
        </authorList>
    </citation>
    <scope>NUCLEOTIDE SEQUENCE</scope>
</reference>
<evidence type="ECO:0000313" key="2">
    <source>
        <dbReference type="EMBL" id="DAA03620.1"/>
    </source>
</evidence>
<feature type="compositionally biased region" description="Pro residues" evidence="1">
    <location>
        <begin position="60"/>
        <end position="69"/>
    </location>
</feature>
<accession>Q6IHJ5</accession>
<dbReference type="EMBL" id="BK003421">
    <property type="protein sequence ID" value="DAA03620.1"/>
    <property type="molecule type" value="Genomic_DNA"/>
</dbReference>
<sequence>MPSVCEGNLCGFLPAADLNSMREIPEQSCLSTHLPRRHPADFAQRPPPTTHPASALFSADPPPLRPPPTFGGSRLRPWTAWFVDVQRRVIGVSLFLYSYPSALSKRGVRSWRGGSKRRRRRLMTGMGERGGGGWLGRGSSQSVAHFSAFRLHTHFPLLAASHIQVSSLLRRRCHLRSSHSRASLSLPTSTQDDRRAARLKTHLAISVLRLLQFNCLVFGRTAHSTQDIKKTAKIPKNPRKTPKTSTRTASATGGGGGGAGGGATTSTKMASKRKASVLLHKDLHISLHEKLHTKYRTNFT</sequence>
<feature type="region of interest" description="Disordered" evidence="1">
    <location>
        <begin position="226"/>
        <end position="272"/>
    </location>
</feature>
<gene>
    <name evidence="2" type="ORF">HDC02478</name>
</gene>
<feature type="compositionally biased region" description="Gly residues" evidence="1">
    <location>
        <begin position="252"/>
        <end position="263"/>
    </location>
</feature>
<organism evidence="2">
    <name type="scientific">Drosophila melanogaster</name>
    <name type="common">Fruit fly</name>
    <dbReference type="NCBI Taxonomy" id="7227"/>
    <lineage>
        <taxon>Eukaryota</taxon>
        <taxon>Metazoa</taxon>
        <taxon>Ecdysozoa</taxon>
        <taxon>Arthropoda</taxon>
        <taxon>Hexapoda</taxon>
        <taxon>Insecta</taxon>
        <taxon>Pterygota</taxon>
        <taxon>Neoptera</taxon>
        <taxon>Endopterygota</taxon>
        <taxon>Diptera</taxon>
        <taxon>Brachycera</taxon>
        <taxon>Muscomorpha</taxon>
        <taxon>Ephydroidea</taxon>
        <taxon>Drosophilidae</taxon>
        <taxon>Drosophila</taxon>
        <taxon>Sophophora</taxon>
    </lineage>
</organism>
<protein>
    <submittedName>
        <fullName evidence="2">HDC02478</fullName>
    </submittedName>
</protein>